<reference evidence="1" key="1">
    <citation type="submission" date="2018-05" db="EMBL/GenBank/DDBJ databases">
        <authorList>
            <person name="Lanie J.A."/>
            <person name="Ng W.-L."/>
            <person name="Kazmierczak K.M."/>
            <person name="Andrzejewski T.M."/>
            <person name="Davidsen T.M."/>
            <person name="Wayne K.J."/>
            <person name="Tettelin H."/>
            <person name="Glass J.I."/>
            <person name="Rusch D."/>
            <person name="Podicherti R."/>
            <person name="Tsui H.-C.T."/>
            <person name="Winkler M.E."/>
        </authorList>
    </citation>
    <scope>NUCLEOTIDE SEQUENCE</scope>
</reference>
<evidence type="ECO:0000313" key="1">
    <source>
        <dbReference type="EMBL" id="SVB17589.1"/>
    </source>
</evidence>
<protein>
    <submittedName>
        <fullName evidence="1">Uncharacterized protein</fullName>
    </submittedName>
</protein>
<proteinExistence type="predicted"/>
<gene>
    <name evidence="1" type="ORF">METZ01_LOCUS170443</name>
</gene>
<sequence>MSDKICEQYDLPRRITNPYHCLPNLTDHLKRWYASLAKPTMITKFYHINNVVLCLVRFLPIFTKDYQPKPIDFLSTYVIIKL</sequence>
<dbReference type="EMBL" id="UINC01031477">
    <property type="protein sequence ID" value="SVB17589.1"/>
    <property type="molecule type" value="Genomic_DNA"/>
</dbReference>
<accession>A0A382BVG2</accession>
<name>A0A382BVG2_9ZZZZ</name>
<dbReference type="AlphaFoldDB" id="A0A382BVG2"/>
<organism evidence="1">
    <name type="scientific">marine metagenome</name>
    <dbReference type="NCBI Taxonomy" id="408172"/>
    <lineage>
        <taxon>unclassified sequences</taxon>
        <taxon>metagenomes</taxon>
        <taxon>ecological metagenomes</taxon>
    </lineage>
</organism>